<dbReference type="InterPro" id="IPR055754">
    <property type="entry name" value="DUF7330"/>
</dbReference>
<keyword evidence="5" id="KW-0413">Isomerase</keyword>
<dbReference type="CDD" id="cd01926">
    <property type="entry name" value="cyclophilin_ABH_like"/>
    <property type="match status" value="1"/>
</dbReference>
<dbReference type="PROSITE" id="PS00170">
    <property type="entry name" value="CSA_PPIASE_1"/>
    <property type="match status" value="1"/>
</dbReference>
<evidence type="ECO:0000256" key="6">
    <source>
        <dbReference type="ARBA" id="ARBA00029569"/>
    </source>
</evidence>
<comment type="similarity">
    <text evidence="7">Belongs to the cyclophilin-type PPIase family. PPIase A subfamily.</text>
</comment>
<dbReference type="GO" id="GO:0006457">
    <property type="term" value="P:protein folding"/>
    <property type="evidence" value="ECO:0007669"/>
    <property type="project" value="InterPro"/>
</dbReference>
<reference evidence="11 12" key="1">
    <citation type="submission" date="2016-03" db="EMBL/GenBank/DDBJ databases">
        <title>Comparative genomics of the ectomycorrhizal sister species Rhizopogon vinicolor and Rhizopogon vesiculosus (Basidiomycota: Boletales) reveals a divergence of the mating type B locus.</title>
        <authorList>
            <person name="Mujic A.B."/>
            <person name="Kuo A."/>
            <person name="Tritt A."/>
            <person name="Lipzen A."/>
            <person name="Chen C."/>
            <person name="Johnson J."/>
            <person name="Sharma A."/>
            <person name="Barry K."/>
            <person name="Grigoriev I.V."/>
            <person name="Spatafora J.W."/>
        </authorList>
    </citation>
    <scope>NUCLEOTIDE SEQUENCE [LARGE SCALE GENOMIC DNA]</scope>
    <source>
        <strain evidence="11 12">AM-OR11-056</strain>
    </source>
</reference>
<dbReference type="Pfam" id="PF00160">
    <property type="entry name" value="Pro_isomerase"/>
    <property type="match status" value="1"/>
</dbReference>
<accession>A0A1J8QFX7</accession>
<evidence type="ECO:0000313" key="12">
    <source>
        <dbReference type="Proteomes" id="UP000183567"/>
    </source>
</evidence>
<gene>
    <name evidence="11" type="ORF">AZE42_07760</name>
</gene>
<evidence type="ECO:0000256" key="2">
    <source>
        <dbReference type="ARBA" id="ARBA00013194"/>
    </source>
</evidence>
<dbReference type="EMBL" id="LVVM01000499">
    <property type="protein sequence ID" value="OJA20606.1"/>
    <property type="molecule type" value="Genomic_DNA"/>
</dbReference>
<evidence type="ECO:0000256" key="9">
    <source>
        <dbReference type="ARBA" id="ARBA00081826"/>
    </source>
</evidence>
<dbReference type="GO" id="GO:0005737">
    <property type="term" value="C:cytoplasm"/>
    <property type="evidence" value="ECO:0007669"/>
    <property type="project" value="TreeGrafter"/>
</dbReference>
<dbReference type="FunFam" id="2.40.100.10:FF:000013">
    <property type="entry name" value="Peptidyl-prolyl cis-trans isomerase"/>
    <property type="match status" value="1"/>
</dbReference>
<dbReference type="PANTHER" id="PTHR11071">
    <property type="entry name" value="PEPTIDYL-PROLYL CIS-TRANS ISOMERASE"/>
    <property type="match status" value="1"/>
</dbReference>
<keyword evidence="12" id="KW-1185">Reference proteome</keyword>
<evidence type="ECO:0000259" key="10">
    <source>
        <dbReference type="PROSITE" id="PS50072"/>
    </source>
</evidence>
<dbReference type="Pfam" id="PF24016">
    <property type="entry name" value="DUF7330"/>
    <property type="match status" value="1"/>
</dbReference>
<dbReference type="PRINTS" id="PR00153">
    <property type="entry name" value="CSAPPISMRASE"/>
</dbReference>
<dbReference type="GO" id="GO:0003755">
    <property type="term" value="F:peptidyl-prolyl cis-trans isomerase activity"/>
    <property type="evidence" value="ECO:0007669"/>
    <property type="project" value="UniProtKB-KW"/>
</dbReference>
<dbReference type="InterPro" id="IPR020892">
    <property type="entry name" value="Cyclophilin-type_PPIase_CS"/>
</dbReference>
<evidence type="ECO:0000256" key="8">
    <source>
        <dbReference type="ARBA" id="ARBA00043067"/>
    </source>
</evidence>
<protein>
    <recommendedName>
        <fullName evidence="3">Peptidyl-prolyl cis-trans isomerase</fullName>
        <ecNumber evidence="2">5.2.1.8</ecNumber>
    </recommendedName>
    <alternativeName>
        <fullName evidence="9">Cyclophilin</fullName>
    </alternativeName>
    <alternativeName>
        <fullName evidence="8">Cyclosporin A-binding protein</fullName>
    </alternativeName>
    <alternativeName>
        <fullName evidence="6">Rotamase</fullName>
    </alternativeName>
</protein>
<evidence type="ECO:0000256" key="3">
    <source>
        <dbReference type="ARBA" id="ARBA00021047"/>
    </source>
</evidence>
<sequence>MIITEKQLQDDHAKLAEGMQEQSEPEAIDSDVVPPAYSATELLPPAKPTNFLSLILKDKPIRGCYVIDPLMHIPLNLLPPLSDGETGRDRKNLYLRTKDGSIDADIWLIGQEEAAPKNGTHTTVSLSSNDGNITAKINTVKGVAPFLLDIYARDGRVVVLLPRSFHGSLLLTTRQSVKLSDDILQRSTTLSTVEHTKRYFVGDISHFGDDWNGDELKVVSRDGRVMIRYVDEVEPMKSGFFSRIFNRHHPTLPINDQIVQALTFKVSISSIMANCFFDVTIDGKEAGRITFKLYDDVVPRTTRNFRELCTGQNGYGYANSGFHRVIPQFMLQGGDFTRGNGTGGKSIYGEKFADENFTRKHTKPGLLSMANAGKNTNGSQFFITTVVTSWLDGAHVVFGEVVDGMDLVKTIESLGSASGTLRSKVLIAASGTL</sequence>
<dbReference type="AlphaFoldDB" id="A0A1J8QFX7"/>
<dbReference type="EC" id="5.2.1.8" evidence="2"/>
<dbReference type="InterPro" id="IPR002130">
    <property type="entry name" value="Cyclophilin-type_PPIase_dom"/>
</dbReference>
<dbReference type="STRING" id="180088.A0A1J8QFX7"/>
<keyword evidence="4" id="KW-0697">Rotamase</keyword>
<evidence type="ECO:0000256" key="4">
    <source>
        <dbReference type="ARBA" id="ARBA00023110"/>
    </source>
</evidence>
<evidence type="ECO:0000256" key="1">
    <source>
        <dbReference type="ARBA" id="ARBA00000971"/>
    </source>
</evidence>
<evidence type="ECO:0000256" key="7">
    <source>
        <dbReference type="ARBA" id="ARBA00037940"/>
    </source>
</evidence>
<evidence type="ECO:0000313" key="11">
    <source>
        <dbReference type="EMBL" id="OJA20606.1"/>
    </source>
</evidence>
<proteinExistence type="inferred from homology"/>
<comment type="catalytic activity">
    <reaction evidence="1">
        <text>[protein]-peptidylproline (omega=180) = [protein]-peptidylproline (omega=0)</text>
        <dbReference type="Rhea" id="RHEA:16237"/>
        <dbReference type="Rhea" id="RHEA-COMP:10747"/>
        <dbReference type="Rhea" id="RHEA-COMP:10748"/>
        <dbReference type="ChEBI" id="CHEBI:83833"/>
        <dbReference type="ChEBI" id="CHEBI:83834"/>
        <dbReference type="EC" id="5.2.1.8"/>
    </reaction>
</comment>
<organism evidence="11 12">
    <name type="scientific">Rhizopogon vesiculosus</name>
    <dbReference type="NCBI Taxonomy" id="180088"/>
    <lineage>
        <taxon>Eukaryota</taxon>
        <taxon>Fungi</taxon>
        <taxon>Dikarya</taxon>
        <taxon>Basidiomycota</taxon>
        <taxon>Agaricomycotina</taxon>
        <taxon>Agaricomycetes</taxon>
        <taxon>Agaricomycetidae</taxon>
        <taxon>Boletales</taxon>
        <taxon>Suillineae</taxon>
        <taxon>Rhizopogonaceae</taxon>
        <taxon>Rhizopogon</taxon>
    </lineage>
</organism>
<dbReference type="SUPFAM" id="SSF50891">
    <property type="entry name" value="Cyclophilin-like"/>
    <property type="match status" value="1"/>
</dbReference>
<dbReference type="PROSITE" id="PS50072">
    <property type="entry name" value="CSA_PPIASE_2"/>
    <property type="match status" value="1"/>
</dbReference>
<comment type="caution">
    <text evidence="11">The sequence shown here is derived from an EMBL/GenBank/DDBJ whole genome shotgun (WGS) entry which is preliminary data.</text>
</comment>
<dbReference type="Gene3D" id="2.40.100.10">
    <property type="entry name" value="Cyclophilin-like"/>
    <property type="match status" value="1"/>
</dbReference>
<dbReference type="OrthoDB" id="5289249at2759"/>
<dbReference type="GO" id="GO:0016018">
    <property type="term" value="F:cyclosporin A binding"/>
    <property type="evidence" value="ECO:0007669"/>
    <property type="project" value="TreeGrafter"/>
</dbReference>
<dbReference type="InterPro" id="IPR029000">
    <property type="entry name" value="Cyclophilin-like_dom_sf"/>
</dbReference>
<evidence type="ECO:0000256" key="5">
    <source>
        <dbReference type="ARBA" id="ARBA00023235"/>
    </source>
</evidence>
<feature type="domain" description="PPIase cyclophilin-type" evidence="10">
    <location>
        <begin position="276"/>
        <end position="432"/>
    </location>
</feature>
<name>A0A1J8QFX7_9AGAM</name>
<dbReference type="PANTHER" id="PTHR11071:SF561">
    <property type="entry name" value="PEPTIDYL-PROLYL CIS-TRANS ISOMERASE D-RELATED"/>
    <property type="match status" value="1"/>
</dbReference>
<dbReference type="Proteomes" id="UP000183567">
    <property type="component" value="Unassembled WGS sequence"/>
</dbReference>